<dbReference type="GO" id="GO:0043488">
    <property type="term" value="P:regulation of mRNA stability"/>
    <property type="evidence" value="ECO:0007669"/>
    <property type="project" value="InterPro"/>
</dbReference>
<evidence type="ECO:0000256" key="8">
    <source>
        <dbReference type="PROSITE-ProRule" id="PRU00723"/>
    </source>
</evidence>
<feature type="region of interest" description="Disordered" evidence="9">
    <location>
        <begin position="94"/>
        <end position="135"/>
    </location>
</feature>
<evidence type="ECO:0000313" key="11">
    <source>
        <dbReference type="EMBL" id="KAJ3255084.1"/>
    </source>
</evidence>
<reference evidence="11" key="1">
    <citation type="submission" date="2020-05" db="EMBL/GenBank/DDBJ databases">
        <title>Phylogenomic resolution of chytrid fungi.</title>
        <authorList>
            <person name="Stajich J.E."/>
            <person name="Amses K."/>
            <person name="Simmons R."/>
            <person name="Seto K."/>
            <person name="Myers J."/>
            <person name="Bonds A."/>
            <person name="Quandt C.A."/>
            <person name="Barry K."/>
            <person name="Liu P."/>
            <person name="Grigoriev I."/>
            <person name="Longcore J.E."/>
            <person name="James T.Y."/>
        </authorList>
    </citation>
    <scope>NUCLEOTIDE SEQUENCE</scope>
    <source>
        <strain evidence="11">PLAUS21</strain>
    </source>
</reference>
<keyword evidence="4" id="KW-0677">Repeat</keyword>
<dbReference type="Pfam" id="PF14608">
    <property type="entry name" value="zf-CCCH_2"/>
    <property type="match status" value="5"/>
</dbReference>
<dbReference type="InterPro" id="IPR000571">
    <property type="entry name" value="Znf_CCCH"/>
</dbReference>
<dbReference type="Gene3D" id="4.10.1000.40">
    <property type="match status" value="2"/>
</dbReference>
<evidence type="ECO:0000256" key="2">
    <source>
        <dbReference type="ARBA" id="ARBA00008423"/>
    </source>
</evidence>
<dbReference type="PANTHER" id="PTHR14738:SF29">
    <property type="entry name" value="ZINC FINGER CCCH DOMAIN-CONTAINING PROTEIN 14"/>
    <property type="match status" value="1"/>
</dbReference>
<evidence type="ECO:0000313" key="12">
    <source>
        <dbReference type="Proteomes" id="UP001210925"/>
    </source>
</evidence>
<evidence type="ECO:0000256" key="5">
    <source>
        <dbReference type="ARBA" id="ARBA00022771"/>
    </source>
</evidence>
<keyword evidence="12" id="KW-1185">Reference proteome</keyword>
<evidence type="ECO:0000259" key="10">
    <source>
        <dbReference type="PROSITE" id="PS50103"/>
    </source>
</evidence>
<evidence type="ECO:0000256" key="9">
    <source>
        <dbReference type="SAM" id="MobiDB-lite"/>
    </source>
</evidence>
<keyword evidence="7" id="KW-0539">Nucleus</keyword>
<keyword evidence="5 8" id="KW-0863">Zinc-finger</keyword>
<evidence type="ECO:0000256" key="4">
    <source>
        <dbReference type="ARBA" id="ARBA00022737"/>
    </source>
</evidence>
<evidence type="ECO:0000256" key="6">
    <source>
        <dbReference type="ARBA" id="ARBA00022833"/>
    </source>
</evidence>
<dbReference type="GO" id="GO:0005737">
    <property type="term" value="C:cytoplasm"/>
    <property type="evidence" value="ECO:0007669"/>
    <property type="project" value="TreeGrafter"/>
</dbReference>
<comment type="caution">
    <text evidence="11">The sequence shown here is derived from an EMBL/GenBank/DDBJ whole genome shotgun (WGS) entry which is preliminary data.</text>
</comment>
<organism evidence="11 12">
    <name type="scientific">Boothiomyces macroporosus</name>
    <dbReference type="NCBI Taxonomy" id="261099"/>
    <lineage>
        <taxon>Eukaryota</taxon>
        <taxon>Fungi</taxon>
        <taxon>Fungi incertae sedis</taxon>
        <taxon>Chytridiomycota</taxon>
        <taxon>Chytridiomycota incertae sedis</taxon>
        <taxon>Chytridiomycetes</taxon>
        <taxon>Rhizophydiales</taxon>
        <taxon>Terramycetaceae</taxon>
        <taxon>Boothiomyces</taxon>
    </lineage>
</organism>
<feature type="zinc finger region" description="C3H1-type" evidence="8">
    <location>
        <begin position="150"/>
        <end position="184"/>
    </location>
</feature>
<dbReference type="GO" id="GO:0005634">
    <property type="term" value="C:nucleus"/>
    <property type="evidence" value="ECO:0007669"/>
    <property type="project" value="UniProtKB-SubCell"/>
</dbReference>
<comment type="subcellular location">
    <subcellularLocation>
        <location evidence="1">Nucleus</location>
    </subcellularLocation>
</comment>
<proteinExistence type="inferred from homology"/>
<dbReference type="EMBL" id="JADGKB010000072">
    <property type="protein sequence ID" value="KAJ3255084.1"/>
    <property type="molecule type" value="Genomic_DNA"/>
</dbReference>
<dbReference type="Gene3D" id="4.10.1000.30">
    <property type="match status" value="1"/>
</dbReference>
<dbReference type="AlphaFoldDB" id="A0AAD5Y4J2"/>
<dbReference type="InterPro" id="IPR040366">
    <property type="entry name" value="Nab2/ZC3H14"/>
</dbReference>
<dbReference type="PROSITE" id="PS50103">
    <property type="entry name" value="ZF_C3H1"/>
    <property type="match status" value="1"/>
</dbReference>
<feature type="domain" description="C3H1-type" evidence="10">
    <location>
        <begin position="150"/>
        <end position="184"/>
    </location>
</feature>
<name>A0AAD5Y4J2_9FUNG</name>
<evidence type="ECO:0000256" key="1">
    <source>
        <dbReference type="ARBA" id="ARBA00004123"/>
    </source>
</evidence>
<protein>
    <recommendedName>
        <fullName evidence="10">C3H1-type domain-containing protein</fullName>
    </recommendedName>
</protein>
<gene>
    <name evidence="11" type="ORF">HK103_006627</name>
</gene>
<dbReference type="PANTHER" id="PTHR14738">
    <property type="entry name" value="ZINC FINGER CCCH DOMAIN-CONTAINING PROTEIN 14"/>
    <property type="match status" value="1"/>
</dbReference>
<keyword evidence="6 8" id="KW-0862">Zinc</keyword>
<dbReference type="GO" id="GO:0008143">
    <property type="term" value="F:poly(A) binding"/>
    <property type="evidence" value="ECO:0007669"/>
    <property type="project" value="InterPro"/>
</dbReference>
<accession>A0AAD5Y4J2</accession>
<dbReference type="GO" id="GO:0008270">
    <property type="term" value="F:zinc ion binding"/>
    <property type="evidence" value="ECO:0007669"/>
    <property type="project" value="UniProtKB-KW"/>
</dbReference>
<dbReference type="Proteomes" id="UP001210925">
    <property type="component" value="Unassembled WGS sequence"/>
</dbReference>
<evidence type="ECO:0000256" key="3">
    <source>
        <dbReference type="ARBA" id="ARBA00022723"/>
    </source>
</evidence>
<sequence>MALISREALNNKLRQLNSEFVDSDMLFDFVMVMVENQKPKDYIKAQLLDLTTEEEASAIAEWIFENLSKQPIGNCMLILAPTAKLLQNALQQTVQNDSEDKNDLRNLLRGKTSSRFADRNERRSNRSSPYSIQKKERKEVSIPRCTFFPNCTREDCQFFHPTEPCPDGENCTKGPACRFIHQVVTPPKSTIACKFQEHCTNPNCTFSHPSPAALAYTAAATKATQQCKFYPNCLNAYCPFYHPPATSQEPNQDSIPQDLSKPVDPAVSQIPCKYDAYCKRPNCHFLHQSRSGAHQSKNKVLIVGNTSARTYALPENEVERVEVDMEVDSK</sequence>
<comment type="similarity">
    <text evidence="2">Belongs to the ZC3H14 family.</text>
</comment>
<keyword evidence="3 8" id="KW-0479">Metal-binding</keyword>
<evidence type="ECO:0000256" key="7">
    <source>
        <dbReference type="ARBA" id="ARBA00023242"/>
    </source>
</evidence>